<evidence type="ECO:0000313" key="4">
    <source>
        <dbReference type="Proteomes" id="UP000240739"/>
    </source>
</evidence>
<feature type="chain" id="PRO_5015551520" description="Glucose/Sorbosone dehydrogenase domain-containing protein" evidence="1">
    <location>
        <begin position="24"/>
        <end position="347"/>
    </location>
</feature>
<accession>A0A2T4UMY8</accession>
<dbReference type="SUPFAM" id="SSF50952">
    <property type="entry name" value="Soluble quinoprotein glucose dehydrogenase"/>
    <property type="match status" value="1"/>
</dbReference>
<dbReference type="OrthoDB" id="9770043at2"/>
<gene>
    <name evidence="3" type="ORF">C7Y72_13555</name>
</gene>
<evidence type="ECO:0000259" key="2">
    <source>
        <dbReference type="Pfam" id="PF07995"/>
    </source>
</evidence>
<protein>
    <recommendedName>
        <fullName evidence="2">Glucose/Sorbosone dehydrogenase domain-containing protein</fullName>
    </recommendedName>
</protein>
<dbReference type="InterPro" id="IPR011042">
    <property type="entry name" value="6-blade_b-propeller_TolB-like"/>
</dbReference>
<reference evidence="3 4" key="1">
    <citation type="submission" date="2018-03" db="EMBL/GenBank/DDBJ databases">
        <title>Aquarubrobacter algicola gen. nov., sp. nov., a novel actinobacterium isolated from shallow eutrophic lake during the end of cyanobacterial harmful algal blooms.</title>
        <authorList>
            <person name="Chun S.J."/>
        </authorList>
    </citation>
    <scope>NUCLEOTIDE SEQUENCE [LARGE SCALE GENOMIC DNA]</scope>
    <source>
        <strain evidence="3 4">Seoho-28</strain>
    </source>
</reference>
<dbReference type="Proteomes" id="UP000240739">
    <property type="component" value="Unassembled WGS sequence"/>
</dbReference>
<dbReference type="RefSeq" id="WP_107569362.1">
    <property type="nucleotide sequence ID" value="NZ_PYYB01000001.1"/>
</dbReference>
<keyword evidence="4" id="KW-1185">Reference proteome</keyword>
<name>A0A2T4UMY8_9ACTN</name>
<dbReference type="Gene3D" id="2.120.10.30">
    <property type="entry name" value="TolB, C-terminal domain"/>
    <property type="match status" value="1"/>
</dbReference>
<keyword evidence="1" id="KW-0732">Signal</keyword>
<feature type="domain" description="Glucose/Sorbosone dehydrogenase" evidence="2">
    <location>
        <begin position="90"/>
        <end position="232"/>
    </location>
</feature>
<evidence type="ECO:0000256" key="1">
    <source>
        <dbReference type="SAM" id="SignalP"/>
    </source>
</evidence>
<sequence>MRRIATLGLLLLAALAVPAAAQAGRTTVAKVPSPTNLAFDGQGRLWATSGVGAAAPDDGVWLAAGPGVSAPRHVVKRLPVALGLVWLRGSLYVSYAASRRTGRVVRYFRFNGRSFDRKEVVVRSLPIGRHTLDSMAVGPDGRIYLGVGSEFDAERSRRRYSGSIVSFAPDGGGLRTEARGLRNPYGLAFIPGTDRLLVTDNGRDDLGPDRPPDELNLVDTGAPVRDYGFPDCAGQGGPACAGTVAPLLDLPTHSSAVGIAVAPDWDGGGLTAFVAQNGSTIRPRDPTGRDVLRIRLAARSDGGYDAAPDRLAGPFALRDPLGVALSPAGDALFVSMYRSGRIDRYTP</sequence>
<dbReference type="Pfam" id="PF07995">
    <property type="entry name" value="GSDH"/>
    <property type="match status" value="1"/>
</dbReference>
<organism evidence="3 4">
    <name type="scientific">Paraconexibacter algicola</name>
    <dbReference type="NCBI Taxonomy" id="2133960"/>
    <lineage>
        <taxon>Bacteria</taxon>
        <taxon>Bacillati</taxon>
        <taxon>Actinomycetota</taxon>
        <taxon>Thermoleophilia</taxon>
        <taxon>Solirubrobacterales</taxon>
        <taxon>Paraconexibacteraceae</taxon>
        <taxon>Paraconexibacter</taxon>
    </lineage>
</organism>
<dbReference type="AlphaFoldDB" id="A0A2T4UMY8"/>
<proteinExistence type="predicted"/>
<evidence type="ECO:0000313" key="3">
    <source>
        <dbReference type="EMBL" id="PTL60589.1"/>
    </source>
</evidence>
<comment type="caution">
    <text evidence="3">The sequence shown here is derived from an EMBL/GenBank/DDBJ whole genome shotgun (WGS) entry which is preliminary data.</text>
</comment>
<dbReference type="InterPro" id="IPR011041">
    <property type="entry name" value="Quinoprot_gluc/sorb_DH_b-prop"/>
</dbReference>
<feature type="signal peptide" evidence="1">
    <location>
        <begin position="1"/>
        <end position="23"/>
    </location>
</feature>
<dbReference type="EMBL" id="PYYB01000001">
    <property type="protein sequence ID" value="PTL60589.1"/>
    <property type="molecule type" value="Genomic_DNA"/>
</dbReference>
<dbReference type="InterPro" id="IPR012938">
    <property type="entry name" value="Glc/Sorbosone_DH"/>
</dbReference>